<dbReference type="PANTHER" id="PTHR10434">
    <property type="entry name" value="1-ACYL-SN-GLYCEROL-3-PHOSPHATE ACYLTRANSFERASE"/>
    <property type="match status" value="1"/>
</dbReference>
<dbReference type="PANTHER" id="PTHR10434:SF11">
    <property type="entry name" value="1-ACYL-SN-GLYCEROL-3-PHOSPHATE ACYLTRANSFERASE"/>
    <property type="match status" value="1"/>
</dbReference>
<name>H0EB85_9ACTN</name>
<dbReference type="GO" id="GO:0003841">
    <property type="term" value="F:1-acylglycerol-3-phosphate O-acyltransferase activity"/>
    <property type="evidence" value="ECO:0007669"/>
    <property type="project" value="UniProtKB-EC"/>
</dbReference>
<evidence type="ECO:0000259" key="3">
    <source>
        <dbReference type="SMART" id="SM00563"/>
    </source>
</evidence>
<keyword evidence="2 4" id="KW-0012">Acyltransferase</keyword>
<proteinExistence type="predicted"/>
<sequence length="226" mass="24213">MTRMTRTYRAVMAVATPIVRHWGRLEVVGLEHLPTDGPVLAVGNHDSYWDPVVVGVAARRQRQIQALAKSSMWKNPLLGKVLDGMGQIPIERGKGDAHAMDTAIAELGGGTCIGIFPEGTISRGQRLRARSGAGRLALAVPGTTIVSVAVTGSVDIVRFPKRPRIRVEFFLPGGGQAQPGESASAVTVRVVEEIRERAPITIPGRRRTAAKYRARQLAVAEGATAE</sequence>
<gene>
    <name evidence="4" type="ORF">PAI11_41140</name>
</gene>
<dbReference type="CDD" id="cd07989">
    <property type="entry name" value="LPLAT_AGPAT-like"/>
    <property type="match status" value="1"/>
</dbReference>
<evidence type="ECO:0000313" key="4">
    <source>
        <dbReference type="EMBL" id="EHN09049.1"/>
    </source>
</evidence>
<dbReference type="SUPFAM" id="SSF69593">
    <property type="entry name" value="Glycerol-3-phosphate (1)-acyltransferase"/>
    <property type="match status" value="1"/>
</dbReference>
<organism evidence="4 5">
    <name type="scientific">Patulibacter medicamentivorans</name>
    <dbReference type="NCBI Taxonomy" id="1097667"/>
    <lineage>
        <taxon>Bacteria</taxon>
        <taxon>Bacillati</taxon>
        <taxon>Actinomycetota</taxon>
        <taxon>Thermoleophilia</taxon>
        <taxon>Solirubrobacterales</taxon>
        <taxon>Patulibacteraceae</taxon>
        <taxon>Patulibacter</taxon>
    </lineage>
</organism>
<evidence type="ECO:0000256" key="1">
    <source>
        <dbReference type="ARBA" id="ARBA00022679"/>
    </source>
</evidence>
<dbReference type="GO" id="GO:0006654">
    <property type="term" value="P:phosphatidic acid biosynthetic process"/>
    <property type="evidence" value="ECO:0007669"/>
    <property type="project" value="TreeGrafter"/>
</dbReference>
<dbReference type="InterPro" id="IPR002123">
    <property type="entry name" value="Plipid/glycerol_acylTrfase"/>
</dbReference>
<dbReference type="Proteomes" id="UP000005143">
    <property type="component" value="Unassembled WGS sequence"/>
</dbReference>
<accession>H0EB85</accession>
<evidence type="ECO:0000313" key="5">
    <source>
        <dbReference type="Proteomes" id="UP000005143"/>
    </source>
</evidence>
<feature type="domain" description="Phospholipid/glycerol acyltransferase" evidence="3">
    <location>
        <begin position="39"/>
        <end position="153"/>
    </location>
</feature>
<protein>
    <submittedName>
        <fullName evidence="4">1-acyl-sn-glycerol-3-phosphate acyltransferase</fullName>
        <ecNumber evidence="4">2.3.1.51</ecNumber>
    </submittedName>
</protein>
<keyword evidence="5" id="KW-1185">Reference proteome</keyword>
<comment type="caution">
    <text evidence="4">The sequence shown here is derived from an EMBL/GenBank/DDBJ whole genome shotgun (WGS) entry which is preliminary data.</text>
</comment>
<dbReference type="EC" id="2.3.1.51" evidence="4"/>
<dbReference type="Pfam" id="PF01553">
    <property type="entry name" value="Acyltransferase"/>
    <property type="match status" value="1"/>
</dbReference>
<evidence type="ECO:0000256" key="2">
    <source>
        <dbReference type="ARBA" id="ARBA00023315"/>
    </source>
</evidence>
<dbReference type="EMBL" id="AGUD01000305">
    <property type="protein sequence ID" value="EHN09049.1"/>
    <property type="molecule type" value="Genomic_DNA"/>
</dbReference>
<dbReference type="SMART" id="SM00563">
    <property type="entry name" value="PlsC"/>
    <property type="match status" value="1"/>
</dbReference>
<keyword evidence="1 4" id="KW-0808">Transferase</keyword>
<reference evidence="4 5" key="1">
    <citation type="journal article" date="2013" name="Biodegradation">
        <title>Quantitative proteomic analysis of ibuprofen-degrading Patulibacter sp. strain I11.</title>
        <authorList>
            <person name="Almeida B."/>
            <person name="Kjeldal H."/>
            <person name="Lolas I."/>
            <person name="Knudsen A.D."/>
            <person name="Carvalho G."/>
            <person name="Nielsen K.L."/>
            <person name="Barreto Crespo M.T."/>
            <person name="Stensballe A."/>
            <person name="Nielsen J.L."/>
        </authorList>
    </citation>
    <scope>NUCLEOTIDE SEQUENCE [LARGE SCALE GENOMIC DNA]</scope>
    <source>
        <strain evidence="4 5">I11</strain>
    </source>
</reference>
<dbReference type="AlphaFoldDB" id="H0EB85"/>